<dbReference type="GeneID" id="92086825"/>
<protein>
    <submittedName>
        <fullName evidence="2">Uncharacterized protein</fullName>
    </submittedName>
</protein>
<dbReference type="Proteomes" id="UP001480595">
    <property type="component" value="Unassembled WGS sequence"/>
</dbReference>
<organism evidence="2 3">
    <name type="scientific">Apiospora phragmitis</name>
    <dbReference type="NCBI Taxonomy" id="2905665"/>
    <lineage>
        <taxon>Eukaryota</taxon>
        <taxon>Fungi</taxon>
        <taxon>Dikarya</taxon>
        <taxon>Ascomycota</taxon>
        <taxon>Pezizomycotina</taxon>
        <taxon>Sordariomycetes</taxon>
        <taxon>Xylariomycetidae</taxon>
        <taxon>Amphisphaeriales</taxon>
        <taxon>Apiosporaceae</taxon>
        <taxon>Apiospora</taxon>
    </lineage>
</organism>
<dbReference type="Pfam" id="PF15474">
    <property type="entry name" value="MU117"/>
    <property type="match status" value="1"/>
</dbReference>
<keyword evidence="1" id="KW-0732">Signal</keyword>
<dbReference type="RefSeq" id="XP_066721903.1">
    <property type="nucleotide sequence ID" value="XM_066853762.1"/>
</dbReference>
<gene>
    <name evidence="2" type="ORF">PG994_002353</name>
</gene>
<evidence type="ECO:0000313" key="2">
    <source>
        <dbReference type="EMBL" id="KAK8087379.1"/>
    </source>
</evidence>
<feature type="chain" id="PRO_5046384200" evidence="1">
    <location>
        <begin position="22"/>
        <end position="163"/>
    </location>
</feature>
<accession>A0ABR1WW73</accession>
<comment type="caution">
    <text evidence="2">The sequence shown here is derived from an EMBL/GenBank/DDBJ whole genome shotgun (WGS) entry which is preliminary data.</text>
</comment>
<dbReference type="InterPro" id="IPR029167">
    <property type="entry name" value="Mug117"/>
</dbReference>
<proteinExistence type="predicted"/>
<dbReference type="EMBL" id="JAQQWL010000002">
    <property type="protein sequence ID" value="KAK8087379.1"/>
    <property type="molecule type" value="Genomic_DNA"/>
</dbReference>
<reference evidence="2 3" key="1">
    <citation type="submission" date="2023-01" db="EMBL/GenBank/DDBJ databases">
        <title>Analysis of 21 Apiospora genomes using comparative genomics revels a genus with tremendous synthesis potential of carbohydrate active enzymes and secondary metabolites.</title>
        <authorList>
            <person name="Sorensen T."/>
        </authorList>
    </citation>
    <scope>NUCLEOTIDE SEQUENCE [LARGE SCALE GENOMIC DNA]</scope>
    <source>
        <strain evidence="2 3">CBS 135458</strain>
    </source>
</reference>
<sequence length="163" mass="18011">MQFTTALLTLGSLLAASGANASTLPLPLTSRDTYDRKGSAMCGSATMQVKYCDEAVNNFLIRDDEYRYRPDVYHKCAGACSGQGLKGTTVTSGCHVSVEGDYECRRSGNQIWNDYQDLRKNGADKCGSKHWSQWRKDGTELNCRTTVNYMSDCMKGKDESCKA</sequence>
<keyword evidence="3" id="KW-1185">Reference proteome</keyword>
<name>A0ABR1WW73_9PEZI</name>
<evidence type="ECO:0000256" key="1">
    <source>
        <dbReference type="SAM" id="SignalP"/>
    </source>
</evidence>
<feature type="signal peptide" evidence="1">
    <location>
        <begin position="1"/>
        <end position="21"/>
    </location>
</feature>
<evidence type="ECO:0000313" key="3">
    <source>
        <dbReference type="Proteomes" id="UP001480595"/>
    </source>
</evidence>